<dbReference type="STRING" id="7217.B3MNE3"/>
<organism evidence="2 3">
    <name type="scientific">Drosophila ananassae</name>
    <name type="common">Fruit fly</name>
    <dbReference type="NCBI Taxonomy" id="7217"/>
    <lineage>
        <taxon>Eukaryota</taxon>
        <taxon>Metazoa</taxon>
        <taxon>Ecdysozoa</taxon>
        <taxon>Arthropoda</taxon>
        <taxon>Hexapoda</taxon>
        <taxon>Insecta</taxon>
        <taxon>Pterygota</taxon>
        <taxon>Neoptera</taxon>
        <taxon>Endopterygota</taxon>
        <taxon>Diptera</taxon>
        <taxon>Brachycera</taxon>
        <taxon>Muscomorpha</taxon>
        <taxon>Ephydroidea</taxon>
        <taxon>Drosophilidae</taxon>
        <taxon>Drosophila</taxon>
        <taxon>Sophophora</taxon>
    </lineage>
</organism>
<dbReference type="OMA" id="IPRSICH"/>
<keyword evidence="1" id="KW-0812">Transmembrane</keyword>
<sequence length="67" mass="7912">MLIVRYLIALVFSIFMVATSLKIEERYRKCGSFKISTPDRLVILMEERQRDGGKCQSQHLEPRRLQI</sequence>
<dbReference type="AlphaFoldDB" id="B3MNE3"/>
<accession>B3MNE3</accession>
<name>B3MNE3_DROAN</name>
<protein>
    <submittedName>
        <fullName evidence="2">Uncharacterized protein</fullName>
    </submittedName>
</protein>
<dbReference type="KEGG" id="dan:6498444"/>
<keyword evidence="3" id="KW-1185">Reference proteome</keyword>
<keyword evidence="1" id="KW-0472">Membrane</keyword>
<dbReference type="EMBL" id="CH902620">
    <property type="protein sequence ID" value="EDV32051.1"/>
    <property type="molecule type" value="Genomic_DNA"/>
</dbReference>
<dbReference type="Proteomes" id="UP000007801">
    <property type="component" value="Unassembled WGS sequence"/>
</dbReference>
<evidence type="ECO:0000313" key="2">
    <source>
        <dbReference type="EMBL" id="EDV32051.1"/>
    </source>
</evidence>
<dbReference type="HOGENOM" id="CLU_181745_0_0_1"/>
<feature type="transmembrane region" description="Helical" evidence="1">
    <location>
        <begin position="6"/>
        <end position="23"/>
    </location>
</feature>
<dbReference type="OrthoDB" id="7827605at2759"/>
<evidence type="ECO:0000313" key="3">
    <source>
        <dbReference type="Proteomes" id="UP000007801"/>
    </source>
</evidence>
<evidence type="ECO:0000256" key="1">
    <source>
        <dbReference type="SAM" id="Phobius"/>
    </source>
</evidence>
<gene>
    <name evidence="2" type="primary">Dana\GF15638</name>
    <name evidence="2" type="synonym">dana_GLEANR_16402</name>
    <name evidence="2" type="ORF">GF15638</name>
</gene>
<dbReference type="PhylomeDB" id="B3MNE3"/>
<keyword evidence="1" id="KW-1133">Transmembrane helix</keyword>
<dbReference type="GeneID" id="6498444"/>
<dbReference type="InParanoid" id="B3MNE3"/>
<reference evidence="2 3" key="1">
    <citation type="journal article" date="2007" name="Nature">
        <title>Evolution of genes and genomes on the Drosophila phylogeny.</title>
        <authorList>
            <consortium name="Drosophila 12 Genomes Consortium"/>
            <person name="Clark A.G."/>
            <person name="Eisen M.B."/>
            <person name="Smith D.R."/>
            <person name="Bergman C.M."/>
            <person name="Oliver B."/>
            <person name="Markow T.A."/>
            <person name="Kaufman T.C."/>
            <person name="Kellis M."/>
            <person name="Gelbart W."/>
            <person name="Iyer V.N."/>
            <person name="Pollard D.A."/>
            <person name="Sackton T.B."/>
            <person name="Larracuente A.M."/>
            <person name="Singh N.D."/>
            <person name="Abad J.P."/>
            <person name="Abt D.N."/>
            <person name="Adryan B."/>
            <person name="Aguade M."/>
            <person name="Akashi H."/>
            <person name="Anderson W.W."/>
            <person name="Aquadro C.F."/>
            <person name="Ardell D.H."/>
            <person name="Arguello R."/>
            <person name="Artieri C.G."/>
            <person name="Barbash D.A."/>
            <person name="Barker D."/>
            <person name="Barsanti P."/>
            <person name="Batterham P."/>
            <person name="Batzoglou S."/>
            <person name="Begun D."/>
            <person name="Bhutkar A."/>
            <person name="Blanco E."/>
            <person name="Bosak S.A."/>
            <person name="Bradley R.K."/>
            <person name="Brand A.D."/>
            <person name="Brent M.R."/>
            <person name="Brooks A.N."/>
            <person name="Brown R.H."/>
            <person name="Butlin R.K."/>
            <person name="Caggese C."/>
            <person name="Calvi B.R."/>
            <person name="Bernardo de Carvalho A."/>
            <person name="Caspi A."/>
            <person name="Castrezana S."/>
            <person name="Celniker S.E."/>
            <person name="Chang J.L."/>
            <person name="Chapple C."/>
            <person name="Chatterji S."/>
            <person name="Chinwalla A."/>
            <person name="Civetta A."/>
            <person name="Clifton S.W."/>
            <person name="Comeron J.M."/>
            <person name="Costello J.C."/>
            <person name="Coyne J.A."/>
            <person name="Daub J."/>
            <person name="David R.G."/>
            <person name="Delcher A.L."/>
            <person name="Delehaunty K."/>
            <person name="Do C.B."/>
            <person name="Ebling H."/>
            <person name="Edwards K."/>
            <person name="Eickbush T."/>
            <person name="Evans J.D."/>
            <person name="Filipski A."/>
            <person name="Findeiss S."/>
            <person name="Freyhult E."/>
            <person name="Fulton L."/>
            <person name="Fulton R."/>
            <person name="Garcia A.C."/>
            <person name="Gardiner A."/>
            <person name="Garfield D.A."/>
            <person name="Garvin B.E."/>
            <person name="Gibson G."/>
            <person name="Gilbert D."/>
            <person name="Gnerre S."/>
            <person name="Godfrey J."/>
            <person name="Good R."/>
            <person name="Gotea V."/>
            <person name="Gravely B."/>
            <person name="Greenberg A.J."/>
            <person name="Griffiths-Jones S."/>
            <person name="Gross S."/>
            <person name="Guigo R."/>
            <person name="Gustafson E.A."/>
            <person name="Haerty W."/>
            <person name="Hahn M.W."/>
            <person name="Halligan D.L."/>
            <person name="Halpern A.L."/>
            <person name="Halter G.M."/>
            <person name="Han M.V."/>
            <person name="Heger A."/>
            <person name="Hillier L."/>
            <person name="Hinrichs A.S."/>
            <person name="Holmes I."/>
            <person name="Hoskins R.A."/>
            <person name="Hubisz M.J."/>
            <person name="Hultmark D."/>
            <person name="Huntley M.A."/>
            <person name="Jaffe D.B."/>
            <person name="Jagadeeshan S."/>
            <person name="Jeck W.R."/>
            <person name="Johnson J."/>
            <person name="Jones C.D."/>
            <person name="Jordan W.C."/>
            <person name="Karpen G.H."/>
            <person name="Kataoka E."/>
            <person name="Keightley P.D."/>
            <person name="Kheradpour P."/>
            <person name="Kirkness E.F."/>
            <person name="Koerich L.B."/>
            <person name="Kristiansen K."/>
            <person name="Kudrna D."/>
            <person name="Kulathinal R.J."/>
            <person name="Kumar S."/>
            <person name="Kwok R."/>
            <person name="Lander E."/>
            <person name="Langley C.H."/>
            <person name="Lapoint R."/>
            <person name="Lazzaro B.P."/>
            <person name="Lee S.J."/>
            <person name="Levesque L."/>
            <person name="Li R."/>
            <person name="Lin C.F."/>
            <person name="Lin M.F."/>
            <person name="Lindblad-Toh K."/>
            <person name="Llopart A."/>
            <person name="Long M."/>
            <person name="Low L."/>
            <person name="Lozovsky E."/>
            <person name="Lu J."/>
            <person name="Luo M."/>
            <person name="Machado C.A."/>
            <person name="Makalowski W."/>
            <person name="Marzo M."/>
            <person name="Matsuda M."/>
            <person name="Matzkin L."/>
            <person name="McAllister B."/>
            <person name="McBride C.S."/>
            <person name="McKernan B."/>
            <person name="McKernan K."/>
            <person name="Mendez-Lago M."/>
            <person name="Minx P."/>
            <person name="Mollenhauer M.U."/>
            <person name="Montooth K."/>
            <person name="Mount S.M."/>
            <person name="Mu X."/>
            <person name="Myers E."/>
            <person name="Negre B."/>
            <person name="Newfeld S."/>
            <person name="Nielsen R."/>
            <person name="Noor M.A."/>
            <person name="O'Grady P."/>
            <person name="Pachter L."/>
            <person name="Papaceit M."/>
            <person name="Parisi M.J."/>
            <person name="Parisi M."/>
            <person name="Parts L."/>
            <person name="Pedersen J.S."/>
            <person name="Pesole G."/>
            <person name="Phillippy A.M."/>
            <person name="Ponting C.P."/>
            <person name="Pop M."/>
            <person name="Porcelli D."/>
            <person name="Powell J.R."/>
            <person name="Prohaska S."/>
            <person name="Pruitt K."/>
            <person name="Puig M."/>
            <person name="Quesneville H."/>
            <person name="Ram K.R."/>
            <person name="Rand D."/>
            <person name="Rasmussen M.D."/>
            <person name="Reed L.K."/>
            <person name="Reenan R."/>
            <person name="Reily A."/>
            <person name="Remington K.A."/>
            <person name="Rieger T.T."/>
            <person name="Ritchie M.G."/>
            <person name="Robin C."/>
            <person name="Rogers Y.H."/>
            <person name="Rohde C."/>
            <person name="Rozas J."/>
            <person name="Rubenfield M.J."/>
            <person name="Ruiz A."/>
            <person name="Russo S."/>
            <person name="Salzberg S.L."/>
            <person name="Sanchez-Gracia A."/>
            <person name="Saranga D.J."/>
            <person name="Sato H."/>
            <person name="Schaeffer S.W."/>
            <person name="Schatz M.C."/>
            <person name="Schlenke T."/>
            <person name="Schwartz R."/>
            <person name="Segarra C."/>
            <person name="Singh R.S."/>
            <person name="Sirot L."/>
            <person name="Sirota M."/>
            <person name="Sisneros N.B."/>
            <person name="Smith C.D."/>
            <person name="Smith T.F."/>
            <person name="Spieth J."/>
            <person name="Stage D.E."/>
            <person name="Stark A."/>
            <person name="Stephan W."/>
            <person name="Strausberg R.L."/>
            <person name="Strempel S."/>
            <person name="Sturgill D."/>
            <person name="Sutton G."/>
            <person name="Sutton G.G."/>
            <person name="Tao W."/>
            <person name="Teichmann S."/>
            <person name="Tobari Y.N."/>
            <person name="Tomimura Y."/>
            <person name="Tsolas J.M."/>
            <person name="Valente V.L."/>
            <person name="Venter E."/>
            <person name="Venter J.C."/>
            <person name="Vicario S."/>
            <person name="Vieira F.G."/>
            <person name="Vilella A.J."/>
            <person name="Villasante A."/>
            <person name="Walenz B."/>
            <person name="Wang J."/>
            <person name="Wasserman M."/>
            <person name="Watts T."/>
            <person name="Wilson D."/>
            <person name="Wilson R.K."/>
            <person name="Wing R.A."/>
            <person name="Wolfner M.F."/>
            <person name="Wong A."/>
            <person name="Wong G.K."/>
            <person name="Wu C.I."/>
            <person name="Wu G."/>
            <person name="Yamamoto D."/>
            <person name="Yang H.P."/>
            <person name="Yang S.P."/>
            <person name="Yorke J.A."/>
            <person name="Yoshida K."/>
            <person name="Zdobnov E."/>
            <person name="Zhang P."/>
            <person name="Zhang Y."/>
            <person name="Zimin A.V."/>
            <person name="Baldwin J."/>
            <person name="Abdouelleil A."/>
            <person name="Abdulkadir J."/>
            <person name="Abebe A."/>
            <person name="Abera B."/>
            <person name="Abreu J."/>
            <person name="Acer S.C."/>
            <person name="Aftuck L."/>
            <person name="Alexander A."/>
            <person name="An P."/>
            <person name="Anderson E."/>
            <person name="Anderson S."/>
            <person name="Arachi H."/>
            <person name="Azer M."/>
            <person name="Bachantsang P."/>
            <person name="Barry A."/>
            <person name="Bayul T."/>
            <person name="Berlin A."/>
            <person name="Bessette D."/>
            <person name="Bloom T."/>
            <person name="Blye J."/>
            <person name="Boguslavskiy L."/>
            <person name="Bonnet C."/>
            <person name="Boukhgalter B."/>
            <person name="Bourzgui I."/>
            <person name="Brown A."/>
            <person name="Cahill P."/>
            <person name="Channer S."/>
            <person name="Cheshatsang Y."/>
            <person name="Chuda L."/>
            <person name="Citroen M."/>
            <person name="Collymore A."/>
            <person name="Cooke P."/>
            <person name="Costello M."/>
            <person name="D'Aco K."/>
            <person name="Daza R."/>
            <person name="De Haan G."/>
            <person name="DeGray S."/>
            <person name="DeMaso C."/>
            <person name="Dhargay N."/>
            <person name="Dooley K."/>
            <person name="Dooley E."/>
            <person name="Doricent M."/>
            <person name="Dorje P."/>
            <person name="Dorjee K."/>
            <person name="Dupes A."/>
            <person name="Elong R."/>
            <person name="Falk J."/>
            <person name="Farina A."/>
            <person name="Faro S."/>
            <person name="Ferguson D."/>
            <person name="Fisher S."/>
            <person name="Foley C.D."/>
            <person name="Franke A."/>
            <person name="Friedrich D."/>
            <person name="Gadbois L."/>
            <person name="Gearin G."/>
            <person name="Gearin C.R."/>
            <person name="Giannoukos G."/>
            <person name="Goode T."/>
            <person name="Graham J."/>
            <person name="Grandbois E."/>
            <person name="Grewal S."/>
            <person name="Gyaltsen K."/>
            <person name="Hafez N."/>
            <person name="Hagos B."/>
            <person name="Hall J."/>
            <person name="Henson C."/>
            <person name="Hollinger A."/>
            <person name="Honan T."/>
            <person name="Huard M.D."/>
            <person name="Hughes L."/>
            <person name="Hurhula B."/>
            <person name="Husby M.E."/>
            <person name="Kamat A."/>
            <person name="Kanga B."/>
            <person name="Kashin S."/>
            <person name="Khazanovich D."/>
            <person name="Kisner P."/>
            <person name="Lance K."/>
            <person name="Lara M."/>
            <person name="Lee W."/>
            <person name="Lennon N."/>
            <person name="Letendre F."/>
            <person name="LeVine R."/>
            <person name="Lipovsky A."/>
            <person name="Liu X."/>
            <person name="Liu J."/>
            <person name="Liu S."/>
            <person name="Lokyitsang T."/>
            <person name="Lokyitsang Y."/>
            <person name="Lubonja R."/>
            <person name="Lui A."/>
            <person name="MacDonald P."/>
            <person name="Magnisalis V."/>
            <person name="Maru K."/>
            <person name="Matthews C."/>
            <person name="McCusker W."/>
            <person name="McDonough S."/>
            <person name="Mehta T."/>
            <person name="Meldrim J."/>
            <person name="Meneus L."/>
            <person name="Mihai O."/>
            <person name="Mihalev A."/>
            <person name="Mihova T."/>
            <person name="Mittelman R."/>
            <person name="Mlenga V."/>
            <person name="Montmayeur A."/>
            <person name="Mulrain L."/>
            <person name="Navidi A."/>
            <person name="Naylor J."/>
            <person name="Negash T."/>
            <person name="Nguyen T."/>
            <person name="Nguyen N."/>
            <person name="Nicol R."/>
            <person name="Norbu C."/>
            <person name="Norbu N."/>
            <person name="Novod N."/>
            <person name="O'Neill B."/>
            <person name="Osman S."/>
            <person name="Markiewicz E."/>
            <person name="Oyono O.L."/>
            <person name="Patti C."/>
            <person name="Phunkhang P."/>
            <person name="Pierre F."/>
            <person name="Priest M."/>
            <person name="Raghuraman S."/>
            <person name="Rege F."/>
            <person name="Reyes R."/>
            <person name="Rise C."/>
            <person name="Rogov P."/>
            <person name="Ross K."/>
            <person name="Ryan E."/>
            <person name="Settipalli S."/>
            <person name="Shea T."/>
            <person name="Sherpa N."/>
            <person name="Shi L."/>
            <person name="Shih D."/>
            <person name="Sparrow T."/>
            <person name="Spaulding J."/>
            <person name="Stalker J."/>
            <person name="Stange-Thomann N."/>
            <person name="Stavropoulos S."/>
            <person name="Stone C."/>
            <person name="Strader C."/>
            <person name="Tesfaye S."/>
            <person name="Thomson T."/>
            <person name="Thoulutsang Y."/>
            <person name="Thoulutsang D."/>
            <person name="Topham K."/>
            <person name="Topping I."/>
            <person name="Tsamla T."/>
            <person name="Vassiliev H."/>
            <person name="Vo A."/>
            <person name="Wangchuk T."/>
            <person name="Wangdi T."/>
            <person name="Weiand M."/>
            <person name="Wilkinson J."/>
            <person name="Wilson A."/>
            <person name="Yadav S."/>
            <person name="Young G."/>
            <person name="Yu Q."/>
            <person name="Zembek L."/>
            <person name="Zhong D."/>
            <person name="Zimmer A."/>
            <person name="Zwirko Z."/>
            <person name="Jaffe D.B."/>
            <person name="Alvarez P."/>
            <person name="Brockman W."/>
            <person name="Butler J."/>
            <person name="Chin C."/>
            <person name="Gnerre S."/>
            <person name="Grabherr M."/>
            <person name="Kleber M."/>
            <person name="Mauceli E."/>
            <person name="MacCallum I."/>
        </authorList>
    </citation>
    <scope>NUCLEOTIDE SEQUENCE [LARGE SCALE GENOMIC DNA]</scope>
    <source>
        <strain evidence="3">Tucson 14024-0371.13</strain>
    </source>
</reference>
<proteinExistence type="predicted"/>